<evidence type="ECO:0000256" key="3">
    <source>
        <dbReference type="ARBA" id="ARBA00022729"/>
    </source>
</evidence>
<name>A0ABU9GNF4_9GAMM</name>
<dbReference type="PANTHER" id="PTHR33376:SF7">
    <property type="entry name" value="C4-DICARBOXYLATE-BINDING PROTEIN DCTB"/>
    <property type="match status" value="1"/>
</dbReference>
<dbReference type="Gene3D" id="3.40.190.170">
    <property type="entry name" value="Bacterial extracellular solute-binding protein, family 7"/>
    <property type="match status" value="1"/>
</dbReference>
<evidence type="ECO:0000313" key="4">
    <source>
        <dbReference type="EMBL" id="MEL0628837.1"/>
    </source>
</evidence>
<accession>A0ABU9GNF4</accession>
<dbReference type="Pfam" id="PF03480">
    <property type="entry name" value="DctP"/>
    <property type="match status" value="1"/>
</dbReference>
<keyword evidence="2" id="KW-0813">Transport</keyword>
<dbReference type="RefSeq" id="WP_341596847.1">
    <property type="nucleotide sequence ID" value="NZ_JBAKAZ010000010.1"/>
</dbReference>
<organism evidence="4 5">
    <name type="scientific">Psychromonas aquatilis</name>
    <dbReference type="NCBI Taxonomy" id="2005072"/>
    <lineage>
        <taxon>Bacteria</taxon>
        <taxon>Pseudomonadati</taxon>
        <taxon>Pseudomonadota</taxon>
        <taxon>Gammaproteobacteria</taxon>
        <taxon>Alteromonadales</taxon>
        <taxon>Psychromonadaceae</taxon>
        <taxon>Psychromonas</taxon>
    </lineage>
</organism>
<proteinExistence type="inferred from homology"/>
<evidence type="ECO:0000256" key="1">
    <source>
        <dbReference type="ARBA" id="ARBA00009023"/>
    </source>
</evidence>
<dbReference type="EMBL" id="JBAKAZ010000010">
    <property type="protein sequence ID" value="MEL0628837.1"/>
    <property type="molecule type" value="Genomic_DNA"/>
</dbReference>
<dbReference type="PANTHER" id="PTHR33376">
    <property type="match status" value="1"/>
</dbReference>
<dbReference type="InterPro" id="IPR038404">
    <property type="entry name" value="TRAP_DctP_sf"/>
</dbReference>
<protein>
    <submittedName>
        <fullName evidence="4">TRAP transporter substrate-binding protein DctP</fullName>
    </submittedName>
</protein>
<gene>
    <name evidence="4" type="primary">dctP</name>
    <name evidence="4" type="ORF">V6256_04365</name>
</gene>
<dbReference type="NCBIfam" id="NF037995">
    <property type="entry name" value="TRAP_S1"/>
    <property type="match status" value="1"/>
</dbReference>
<keyword evidence="3" id="KW-0732">Signal</keyword>
<evidence type="ECO:0000256" key="2">
    <source>
        <dbReference type="ARBA" id="ARBA00022448"/>
    </source>
</evidence>
<dbReference type="InterPro" id="IPR018389">
    <property type="entry name" value="DctP_fam"/>
</dbReference>
<keyword evidence="5" id="KW-1185">Reference proteome</keyword>
<evidence type="ECO:0000313" key="5">
    <source>
        <dbReference type="Proteomes" id="UP001369082"/>
    </source>
</evidence>
<comment type="caution">
    <text evidence="4">The sequence shown here is derived from an EMBL/GenBank/DDBJ whole genome shotgun (WGS) entry which is preliminary data.</text>
</comment>
<sequence>MKFLKKKIAIYSLSLITLGLGSISTSYATTLRLTHFFKADSQAGKAASEFAEKVEEQSDGRIKIKVYPSSQLGDWVETHTLLMQGAIDIGLQPLSTNFDPRLAIAWFPYIAPTYEAAEKAYNKDGFAYKTVQKIIEPQNLQLLGVFADGMGGAGFTKEIKNPENPNEKHNSRIRVWPGGTTHQVLMQKLGYQVATLPWAELYTGMQTGVIDGQIGGSPELANSNFKDINKFWIQYNDHLELAWFVMNSAKLQSLPAEDQEIIKNVANAISTHRFQTVKDSDKEQLDIMRENGTTVVTFTDQELETLAEFTRTQVWPLIGEELGDDVMKDIKIGLGIED</sequence>
<reference evidence="4 5" key="1">
    <citation type="submission" date="2024-02" db="EMBL/GenBank/DDBJ databases">
        <title>Bacteria isolated from the canopy kelp, Nereocystis luetkeana.</title>
        <authorList>
            <person name="Pfister C.A."/>
            <person name="Younker I.T."/>
            <person name="Light S.H."/>
        </authorList>
    </citation>
    <scope>NUCLEOTIDE SEQUENCE [LARGE SCALE GENOMIC DNA]</scope>
    <source>
        <strain evidence="4 5">TI.1.05</strain>
    </source>
</reference>
<dbReference type="Proteomes" id="UP001369082">
    <property type="component" value="Unassembled WGS sequence"/>
</dbReference>
<comment type="similarity">
    <text evidence="1">Belongs to the bacterial solute-binding protein 7 family.</text>
</comment>